<name>A0A9P6JFE4_9FUNG</name>
<organism evidence="1 2">
    <name type="scientific">Modicella reniformis</name>
    <dbReference type="NCBI Taxonomy" id="1440133"/>
    <lineage>
        <taxon>Eukaryota</taxon>
        <taxon>Fungi</taxon>
        <taxon>Fungi incertae sedis</taxon>
        <taxon>Mucoromycota</taxon>
        <taxon>Mortierellomycotina</taxon>
        <taxon>Mortierellomycetes</taxon>
        <taxon>Mortierellales</taxon>
        <taxon>Mortierellaceae</taxon>
        <taxon>Modicella</taxon>
    </lineage>
</organism>
<proteinExistence type="predicted"/>
<dbReference type="Proteomes" id="UP000749646">
    <property type="component" value="Unassembled WGS sequence"/>
</dbReference>
<accession>A0A9P6JFE4</accession>
<comment type="caution">
    <text evidence="1">The sequence shown here is derived from an EMBL/GenBank/DDBJ whole genome shotgun (WGS) entry which is preliminary data.</text>
</comment>
<dbReference type="AlphaFoldDB" id="A0A9P6JFE4"/>
<feature type="non-terminal residue" evidence="1">
    <location>
        <position position="89"/>
    </location>
</feature>
<gene>
    <name evidence="1" type="ORF">BGZ65_011945</name>
</gene>
<evidence type="ECO:0000313" key="2">
    <source>
        <dbReference type="Proteomes" id="UP000749646"/>
    </source>
</evidence>
<keyword evidence="2" id="KW-1185">Reference proteome</keyword>
<sequence>MIEKFNRSHRILEFPPGSYVMAREELSDGKLSPKYQGPLKVITRSSHGTYTLLDATQQELPRNYAPEQLKRVTQALDTPSDESYEIEAI</sequence>
<protein>
    <submittedName>
        <fullName evidence="1">Uncharacterized protein</fullName>
    </submittedName>
</protein>
<dbReference type="EMBL" id="JAAAHW010005223">
    <property type="protein sequence ID" value="KAF9969441.1"/>
    <property type="molecule type" value="Genomic_DNA"/>
</dbReference>
<reference evidence="1" key="1">
    <citation type="journal article" date="2020" name="Fungal Divers.">
        <title>Resolving the Mortierellaceae phylogeny through synthesis of multi-gene phylogenetics and phylogenomics.</title>
        <authorList>
            <person name="Vandepol N."/>
            <person name="Liber J."/>
            <person name="Desiro A."/>
            <person name="Na H."/>
            <person name="Kennedy M."/>
            <person name="Barry K."/>
            <person name="Grigoriev I.V."/>
            <person name="Miller A.N."/>
            <person name="O'Donnell K."/>
            <person name="Stajich J.E."/>
            <person name="Bonito G."/>
        </authorList>
    </citation>
    <scope>NUCLEOTIDE SEQUENCE</scope>
    <source>
        <strain evidence="1">MES-2147</strain>
    </source>
</reference>
<evidence type="ECO:0000313" key="1">
    <source>
        <dbReference type="EMBL" id="KAF9969441.1"/>
    </source>
</evidence>
<dbReference type="OrthoDB" id="10267344at2759"/>